<reference evidence="5" key="1">
    <citation type="submission" date="2016-11" db="EMBL/GenBank/DDBJ databases">
        <authorList>
            <person name="Varghese N."/>
            <person name="Submissions S."/>
        </authorList>
    </citation>
    <scope>NUCLEOTIDE SEQUENCE [LARGE SCALE GENOMIC DNA]</scope>
    <source>
        <strain evidence="5">UWOS</strain>
    </source>
</reference>
<keyword evidence="5" id="KW-1185">Reference proteome</keyword>
<feature type="domain" description="AMP-dependent synthetase/ligase" evidence="3">
    <location>
        <begin position="41"/>
        <end position="416"/>
    </location>
</feature>
<name>A0A1M6UQD0_9BACT</name>
<dbReference type="InterPro" id="IPR000873">
    <property type="entry name" value="AMP-dep_synth/lig_dom"/>
</dbReference>
<accession>A0A1M6UQD0</accession>
<evidence type="ECO:0000313" key="5">
    <source>
        <dbReference type="Proteomes" id="UP000184275"/>
    </source>
</evidence>
<evidence type="ECO:0000256" key="1">
    <source>
        <dbReference type="ARBA" id="ARBA00022741"/>
    </source>
</evidence>
<dbReference type="GO" id="GO:0016020">
    <property type="term" value="C:membrane"/>
    <property type="evidence" value="ECO:0007669"/>
    <property type="project" value="TreeGrafter"/>
</dbReference>
<protein>
    <submittedName>
        <fullName evidence="4">Long-chain acyl-CoA synthetase</fullName>
    </submittedName>
</protein>
<evidence type="ECO:0000313" key="4">
    <source>
        <dbReference type="EMBL" id="SHK71370.1"/>
    </source>
</evidence>
<evidence type="ECO:0000256" key="2">
    <source>
        <dbReference type="ARBA" id="ARBA00022840"/>
    </source>
</evidence>
<dbReference type="InterPro" id="IPR020845">
    <property type="entry name" value="AMP-binding_CS"/>
</dbReference>
<dbReference type="PROSITE" id="PS00455">
    <property type="entry name" value="AMP_BINDING"/>
    <property type="match status" value="1"/>
</dbReference>
<gene>
    <name evidence="4" type="ORF">SAMN05720469_11514</name>
</gene>
<dbReference type="PANTHER" id="PTHR43272">
    <property type="entry name" value="LONG-CHAIN-FATTY-ACID--COA LIGASE"/>
    <property type="match status" value="1"/>
</dbReference>
<dbReference type="RefSeq" id="WP_073304342.1">
    <property type="nucleotide sequence ID" value="NZ_FRAW01000015.1"/>
</dbReference>
<dbReference type="AlphaFoldDB" id="A0A1M6UQD0"/>
<dbReference type="EMBL" id="FRAW01000015">
    <property type="protein sequence ID" value="SHK71370.1"/>
    <property type="molecule type" value="Genomic_DNA"/>
</dbReference>
<proteinExistence type="predicted"/>
<dbReference type="SUPFAM" id="SSF56801">
    <property type="entry name" value="Acetyl-CoA synthetase-like"/>
    <property type="match status" value="1"/>
</dbReference>
<dbReference type="CDD" id="cd05907">
    <property type="entry name" value="VL_LC_FACS_like"/>
    <property type="match status" value="1"/>
</dbReference>
<dbReference type="Proteomes" id="UP000184275">
    <property type="component" value="Unassembled WGS sequence"/>
</dbReference>
<dbReference type="Pfam" id="PF23562">
    <property type="entry name" value="AMP-binding_C_3"/>
    <property type="match status" value="1"/>
</dbReference>
<dbReference type="PANTHER" id="PTHR43272:SF33">
    <property type="entry name" value="AMP-BINDING DOMAIN-CONTAINING PROTEIN-RELATED"/>
    <property type="match status" value="1"/>
</dbReference>
<dbReference type="GO" id="GO:0005524">
    <property type="term" value="F:ATP binding"/>
    <property type="evidence" value="ECO:0007669"/>
    <property type="project" value="UniProtKB-KW"/>
</dbReference>
<keyword evidence="1" id="KW-0547">Nucleotide-binding</keyword>
<keyword evidence="2" id="KW-0067">ATP-binding</keyword>
<dbReference type="Pfam" id="PF00501">
    <property type="entry name" value="AMP-binding"/>
    <property type="match status" value="1"/>
</dbReference>
<sequence>MKSEDFQSLPALFLDMCRDPDFPGWFKRRDGFWDAYSGDKLEKMLLYATLALAKYGVGEGKSLGIIADSSPNWFIADLACEICHAPTVPLFPNISEEHFEFQCKDSEIAFLAVDRIDNLDAGVRKHLAHFRYIFCFDENSPLPLNGVYWKNLLYEGEILAKEEGARAYFQYRLEGIRPQDLFSVIYTSGSTGLPKGAELSHRNMLSMIGALSPMIHLDVKTDSALSVLPVAHVFERMAICFYISRHIKVYFADSPKNLGVIAYEVHPAICTFVPRILEKLADAVSAREYKLRGLKRKLMHRAMLFAKKNIPGRGKWRRNFYDRLVYRKIREAFGGNFKWIISGSSALNKTVFRFLVNVGFPVFEGYGLTECCPVVSANITGAYKIGSVGKPIAGLRVKIGTQNEILVKGPSVFHGYRNMPEMNREAWTSDGYFRTGDQGLLDEDGYLFLTGRIKEIFKTSTGKYVSPVPIELELGRHPLIDAALVIANNRKFVSAILFLECDDAMRILGTNRRNFHAEEALQDERILCRVQDYIDAVNRKLNHWERIKKWTLVAEPLSVESGLLTPTFKLRRKAVEARFAQEIERMYLPSGG</sequence>
<dbReference type="GO" id="GO:0004467">
    <property type="term" value="F:long-chain fatty acid-CoA ligase activity"/>
    <property type="evidence" value="ECO:0007669"/>
    <property type="project" value="TreeGrafter"/>
</dbReference>
<dbReference type="Gene3D" id="3.40.50.12780">
    <property type="entry name" value="N-terminal domain of ligase-like"/>
    <property type="match status" value="1"/>
</dbReference>
<dbReference type="InterPro" id="IPR042099">
    <property type="entry name" value="ANL_N_sf"/>
</dbReference>
<evidence type="ECO:0000259" key="3">
    <source>
        <dbReference type="Pfam" id="PF00501"/>
    </source>
</evidence>
<organism evidence="4 5">
    <name type="scientific">Fibrobacter intestinalis</name>
    <dbReference type="NCBI Taxonomy" id="28122"/>
    <lineage>
        <taxon>Bacteria</taxon>
        <taxon>Pseudomonadati</taxon>
        <taxon>Fibrobacterota</taxon>
        <taxon>Fibrobacteria</taxon>
        <taxon>Fibrobacterales</taxon>
        <taxon>Fibrobacteraceae</taxon>
        <taxon>Fibrobacter</taxon>
    </lineage>
</organism>